<proteinExistence type="predicted"/>
<accession>A0A9D1GC02</accession>
<dbReference type="Pfam" id="PF13672">
    <property type="entry name" value="PP2C_2"/>
    <property type="match status" value="1"/>
</dbReference>
<name>A0A9D1GC02_9FIRM</name>
<dbReference type="Proteomes" id="UP000886833">
    <property type="component" value="Unassembled WGS sequence"/>
</dbReference>
<dbReference type="CDD" id="cd00143">
    <property type="entry name" value="PP2Cc"/>
    <property type="match status" value="1"/>
</dbReference>
<dbReference type="PROSITE" id="PS51746">
    <property type="entry name" value="PPM_2"/>
    <property type="match status" value="1"/>
</dbReference>
<reference evidence="2" key="1">
    <citation type="submission" date="2020-10" db="EMBL/GenBank/DDBJ databases">
        <authorList>
            <person name="Gilroy R."/>
        </authorList>
    </citation>
    <scope>NUCLEOTIDE SEQUENCE</scope>
    <source>
        <strain evidence="2">CHK195-26880</strain>
    </source>
</reference>
<dbReference type="SMART" id="SM00332">
    <property type="entry name" value="PP2Cc"/>
    <property type="match status" value="1"/>
</dbReference>
<dbReference type="InterPro" id="IPR036457">
    <property type="entry name" value="PPM-type-like_dom_sf"/>
</dbReference>
<reference evidence="2" key="2">
    <citation type="journal article" date="2021" name="PeerJ">
        <title>Extensive microbial diversity within the chicken gut microbiome revealed by metagenomics and culture.</title>
        <authorList>
            <person name="Gilroy R."/>
            <person name="Ravi A."/>
            <person name="Getino M."/>
            <person name="Pursley I."/>
            <person name="Horton D.L."/>
            <person name="Alikhan N.F."/>
            <person name="Baker D."/>
            <person name="Gharbi K."/>
            <person name="Hall N."/>
            <person name="Watson M."/>
            <person name="Adriaenssens E.M."/>
            <person name="Foster-Nyarko E."/>
            <person name="Jarju S."/>
            <person name="Secka A."/>
            <person name="Antonio M."/>
            <person name="Oren A."/>
            <person name="Chaudhuri R.R."/>
            <person name="La Ragione R."/>
            <person name="Hildebrand F."/>
            <person name="Pallen M.J."/>
        </authorList>
    </citation>
    <scope>NUCLEOTIDE SEQUENCE</scope>
    <source>
        <strain evidence="2">CHK195-26880</strain>
    </source>
</reference>
<dbReference type="AlphaFoldDB" id="A0A9D1GC02"/>
<dbReference type="Gene3D" id="3.60.40.10">
    <property type="entry name" value="PPM-type phosphatase domain"/>
    <property type="match status" value="1"/>
</dbReference>
<dbReference type="EMBL" id="DVKQ01000078">
    <property type="protein sequence ID" value="HIT38031.1"/>
    <property type="molecule type" value="Genomic_DNA"/>
</dbReference>
<organism evidence="2 3">
    <name type="scientific">Candidatus Onthousia faecipullorum</name>
    <dbReference type="NCBI Taxonomy" id="2840887"/>
    <lineage>
        <taxon>Bacteria</taxon>
        <taxon>Bacillati</taxon>
        <taxon>Bacillota</taxon>
        <taxon>Bacilli</taxon>
        <taxon>Candidatus Onthousia</taxon>
    </lineage>
</organism>
<dbReference type="InterPro" id="IPR001932">
    <property type="entry name" value="PPM-type_phosphatase-like_dom"/>
</dbReference>
<dbReference type="SMART" id="SM00331">
    <property type="entry name" value="PP2C_SIG"/>
    <property type="match status" value="1"/>
</dbReference>
<evidence type="ECO:0000313" key="3">
    <source>
        <dbReference type="Proteomes" id="UP000886833"/>
    </source>
</evidence>
<evidence type="ECO:0000259" key="1">
    <source>
        <dbReference type="PROSITE" id="PS51746"/>
    </source>
</evidence>
<sequence>MKSFYLTDAGKVRDHNEDSVLIVHNSDNDTLMAIADGMGGHSAGEVASSIAISHLAKDFNENFHNMSKMDAVNFLRDSVNEINDSIFRHEKTHPESKGMGTTLVTAIITKDYILFGNIGDSSGFVMKDNKLHKVTYDHTLVNLLVSAGELTEEEAKDHPKKNVLMKALGANDPIDIDIFDCDMEIDAILLSSDGLTNMLDEESIERVLTGEGDIEDKVIKLIRKANNRGGTDNISVAYLILGEGEE</sequence>
<dbReference type="NCBIfam" id="NF033484">
    <property type="entry name" value="Stp1_PP2C_phos"/>
    <property type="match status" value="1"/>
</dbReference>
<feature type="domain" description="PPM-type phosphatase" evidence="1">
    <location>
        <begin position="3"/>
        <end position="241"/>
    </location>
</feature>
<dbReference type="SUPFAM" id="SSF81606">
    <property type="entry name" value="PP2C-like"/>
    <property type="match status" value="1"/>
</dbReference>
<protein>
    <submittedName>
        <fullName evidence="2">Stp1/IreP family PP2C-type Ser/Thr phosphatase</fullName>
    </submittedName>
</protein>
<comment type="caution">
    <text evidence="2">The sequence shown here is derived from an EMBL/GenBank/DDBJ whole genome shotgun (WGS) entry which is preliminary data.</text>
</comment>
<gene>
    <name evidence="2" type="ORF">IAB59_06120</name>
</gene>
<evidence type="ECO:0000313" key="2">
    <source>
        <dbReference type="EMBL" id="HIT38031.1"/>
    </source>
</evidence>